<feature type="compositionally biased region" description="Basic residues" evidence="1">
    <location>
        <begin position="87"/>
        <end position="99"/>
    </location>
</feature>
<dbReference type="AlphaFoldDB" id="A0A6G0YVI1"/>
<evidence type="ECO:0000256" key="1">
    <source>
        <dbReference type="SAM" id="MobiDB-lite"/>
    </source>
</evidence>
<evidence type="ECO:0000313" key="3">
    <source>
        <dbReference type="Proteomes" id="UP000478052"/>
    </source>
</evidence>
<protein>
    <submittedName>
        <fullName evidence="2">Uncharacterized protein</fullName>
    </submittedName>
</protein>
<organism evidence="2 3">
    <name type="scientific">Aphis craccivora</name>
    <name type="common">Cowpea aphid</name>
    <dbReference type="NCBI Taxonomy" id="307492"/>
    <lineage>
        <taxon>Eukaryota</taxon>
        <taxon>Metazoa</taxon>
        <taxon>Ecdysozoa</taxon>
        <taxon>Arthropoda</taxon>
        <taxon>Hexapoda</taxon>
        <taxon>Insecta</taxon>
        <taxon>Pterygota</taxon>
        <taxon>Neoptera</taxon>
        <taxon>Paraneoptera</taxon>
        <taxon>Hemiptera</taxon>
        <taxon>Sternorrhyncha</taxon>
        <taxon>Aphidomorpha</taxon>
        <taxon>Aphidoidea</taxon>
        <taxon>Aphididae</taxon>
        <taxon>Aphidini</taxon>
        <taxon>Aphis</taxon>
        <taxon>Aphis</taxon>
    </lineage>
</organism>
<name>A0A6G0YVI1_APHCR</name>
<gene>
    <name evidence="2" type="ORF">FWK35_00029918</name>
</gene>
<comment type="caution">
    <text evidence="2">The sequence shown here is derived from an EMBL/GenBank/DDBJ whole genome shotgun (WGS) entry which is preliminary data.</text>
</comment>
<dbReference type="Proteomes" id="UP000478052">
    <property type="component" value="Unassembled WGS sequence"/>
</dbReference>
<keyword evidence="3" id="KW-1185">Reference proteome</keyword>
<reference evidence="2 3" key="1">
    <citation type="submission" date="2019-08" db="EMBL/GenBank/DDBJ databases">
        <title>Whole genome of Aphis craccivora.</title>
        <authorList>
            <person name="Voronova N.V."/>
            <person name="Shulinski R.S."/>
            <person name="Bandarenka Y.V."/>
            <person name="Zhorov D.G."/>
            <person name="Warner D."/>
        </authorList>
    </citation>
    <scope>NUCLEOTIDE SEQUENCE [LARGE SCALE GENOMIC DNA]</scope>
    <source>
        <strain evidence="2">180601</strain>
        <tissue evidence="2">Whole Body</tissue>
    </source>
</reference>
<evidence type="ECO:0000313" key="2">
    <source>
        <dbReference type="EMBL" id="KAF0761821.1"/>
    </source>
</evidence>
<feature type="region of interest" description="Disordered" evidence="1">
    <location>
        <begin position="58"/>
        <end position="119"/>
    </location>
</feature>
<dbReference type="EMBL" id="VUJU01002287">
    <property type="protein sequence ID" value="KAF0761821.1"/>
    <property type="molecule type" value="Genomic_DNA"/>
</dbReference>
<feature type="compositionally biased region" description="Low complexity" evidence="1">
    <location>
        <begin position="64"/>
        <end position="80"/>
    </location>
</feature>
<sequence>MDDGAVGGCERRRSYVANVCRRLLGRRGDGGYILCARETTGARVRMWYVCGRRRDGHGPFGANSTATVGHSSSTAAAAVASRDRLHAGHRVQRRRRPIRTRPQLVESSPPRQSPRRSLD</sequence>
<proteinExistence type="predicted"/>
<accession>A0A6G0YVI1</accession>